<evidence type="ECO:0000256" key="2">
    <source>
        <dbReference type="ARBA" id="ARBA00022771"/>
    </source>
</evidence>
<dbReference type="InterPro" id="IPR026328">
    <property type="entry name" value="FmdE"/>
</dbReference>
<dbReference type="AlphaFoldDB" id="A5D264"/>
<dbReference type="SUPFAM" id="SSF143555">
    <property type="entry name" value="FwdE-like"/>
    <property type="match status" value="1"/>
</dbReference>
<dbReference type="Gene3D" id="3.30.1330.130">
    <property type="match status" value="1"/>
</dbReference>
<reference evidence="7" key="1">
    <citation type="journal article" date="2008" name="Genome Res.">
        <title>The genome of Pelotomaculum thermopropionicum reveals niche-associated evolution in anaerobic microbiota.</title>
        <authorList>
            <person name="Kosaka T."/>
            <person name="Kato S."/>
            <person name="Shimoyama T."/>
            <person name="Ishii S."/>
            <person name="Abe T."/>
            <person name="Watanabe K."/>
        </authorList>
    </citation>
    <scope>NUCLEOTIDE SEQUENCE [LARGE SCALE GENOMIC DNA]</scope>
    <source>
        <strain evidence="7">DSM 13744 / JCM 10971 / SI</strain>
    </source>
</reference>
<dbReference type="EMBL" id="AP009389">
    <property type="protein sequence ID" value="BAF59665.1"/>
    <property type="molecule type" value="Genomic_DNA"/>
</dbReference>
<name>A5D264_PELTS</name>
<accession>A5D264</accession>
<dbReference type="GO" id="GO:0008270">
    <property type="term" value="F:zinc ion binding"/>
    <property type="evidence" value="ECO:0007669"/>
    <property type="project" value="UniProtKB-KW"/>
</dbReference>
<protein>
    <submittedName>
        <fullName evidence="6">Formylmethanofuran dehydrogenase subunit E</fullName>
    </submittedName>
</protein>
<evidence type="ECO:0000256" key="3">
    <source>
        <dbReference type="ARBA" id="ARBA00022833"/>
    </source>
</evidence>
<dbReference type="KEGG" id="pth:PTH_1484"/>
<keyword evidence="1" id="KW-0479">Metal-binding</keyword>
<dbReference type="eggNOG" id="COG2191">
    <property type="taxonomic scope" value="Bacteria"/>
</dbReference>
<evidence type="ECO:0000256" key="1">
    <source>
        <dbReference type="ARBA" id="ARBA00022723"/>
    </source>
</evidence>
<evidence type="ECO:0000259" key="4">
    <source>
        <dbReference type="Pfam" id="PF01258"/>
    </source>
</evidence>
<keyword evidence="2" id="KW-0863">Zinc-finger</keyword>
<dbReference type="Pfam" id="PF02663">
    <property type="entry name" value="FmdE"/>
    <property type="match status" value="1"/>
</dbReference>
<dbReference type="InterPro" id="IPR053194">
    <property type="entry name" value="tRNA_methyltr_O"/>
</dbReference>
<dbReference type="InterPro" id="IPR000962">
    <property type="entry name" value="Znf_DskA_TraR"/>
</dbReference>
<dbReference type="PANTHER" id="PTHR39418">
    <property type="entry name" value="DEHYDROGENASE-RELATED"/>
    <property type="match status" value="1"/>
</dbReference>
<evidence type="ECO:0000259" key="5">
    <source>
        <dbReference type="Pfam" id="PF02663"/>
    </source>
</evidence>
<organism evidence="6 7">
    <name type="scientific">Pelotomaculum thermopropionicum (strain DSM 13744 / JCM 10971 / SI)</name>
    <dbReference type="NCBI Taxonomy" id="370438"/>
    <lineage>
        <taxon>Bacteria</taxon>
        <taxon>Bacillati</taxon>
        <taxon>Bacillota</taxon>
        <taxon>Clostridia</taxon>
        <taxon>Eubacteriales</taxon>
        <taxon>Desulfotomaculaceae</taxon>
        <taxon>Pelotomaculum</taxon>
    </lineage>
</organism>
<sequence length="191" mass="21305">MEFHGHSCPGLATGFRVARIALRELESIRSQDEELVAIVENDACGVDAVQVLTGCTLGKGNLIYRDYGKQVYTFACRESGRAVRIAVKGSAWSNDQEMKEVRKRVFGGTASEEEKEVFQRHQSARTRFILDMPEDDFCTIQHVTIELPSKARIFDSHLCAECGEPVMEPRARVKGGKIVCMPCAGSYTRGW</sequence>
<keyword evidence="3" id="KW-0862">Zinc</keyword>
<dbReference type="HOGENOM" id="CLU_087508_0_0_9"/>
<dbReference type="STRING" id="370438.PTH_1484"/>
<gene>
    <name evidence="6" type="ordered locus">PTH_1484</name>
</gene>
<dbReference type="Pfam" id="PF01258">
    <property type="entry name" value="zf-dskA_traR"/>
    <property type="match status" value="1"/>
</dbReference>
<feature type="domain" description="Formylmethanofuran dehydrogenase subunit E" evidence="5">
    <location>
        <begin position="3"/>
        <end position="138"/>
    </location>
</feature>
<feature type="domain" description="Zinc finger DksA/TraR C4-type" evidence="4">
    <location>
        <begin position="154"/>
        <end position="189"/>
    </location>
</feature>
<evidence type="ECO:0000313" key="7">
    <source>
        <dbReference type="Proteomes" id="UP000006556"/>
    </source>
</evidence>
<proteinExistence type="predicted"/>
<dbReference type="PANTHER" id="PTHR39418:SF1">
    <property type="entry name" value="DEHYDROGENASE"/>
    <property type="match status" value="1"/>
</dbReference>
<dbReference type="Proteomes" id="UP000006556">
    <property type="component" value="Chromosome"/>
</dbReference>
<dbReference type="PIRSF" id="PIRSF006578">
    <property type="entry name" value="FwdE"/>
    <property type="match status" value="1"/>
</dbReference>
<dbReference type="InterPro" id="IPR003814">
    <property type="entry name" value="FmdEsu_dom"/>
</dbReference>
<evidence type="ECO:0000313" key="6">
    <source>
        <dbReference type="EMBL" id="BAF59665.1"/>
    </source>
</evidence>
<keyword evidence="7" id="KW-1185">Reference proteome</keyword>